<keyword evidence="2" id="KW-1185">Reference proteome</keyword>
<evidence type="ECO:0000313" key="2">
    <source>
        <dbReference type="Proteomes" id="UP001295684"/>
    </source>
</evidence>
<name>A0AAD1XMC7_EUPCR</name>
<dbReference type="Proteomes" id="UP001295684">
    <property type="component" value="Unassembled WGS sequence"/>
</dbReference>
<gene>
    <name evidence="1" type="ORF">ECRASSUSDP1_LOCUS16641</name>
</gene>
<evidence type="ECO:0000313" key="1">
    <source>
        <dbReference type="EMBL" id="CAI2375279.1"/>
    </source>
</evidence>
<dbReference type="EMBL" id="CAMPGE010016743">
    <property type="protein sequence ID" value="CAI2375279.1"/>
    <property type="molecule type" value="Genomic_DNA"/>
</dbReference>
<proteinExistence type="predicted"/>
<dbReference type="AlphaFoldDB" id="A0AAD1XMC7"/>
<sequence length="198" mass="22164">MLKHPLCIDNVSHLEQPFNNTEKSEEPIFHTSRQTSFEPIFWIAVLRIGAIVFNSHELHSQSLSQFSSSLDILVKNCCSRKRETSPIFLSQSCMVNHLRSLISTLSLMIAFINSTSFAILRSIFNSSSLFDLRSHFITSSYSFSNSLPSYISFKYSSVAFLSSSIICGSSGLTISSPNSSSLSLWTLCVVLKFIIKLQ</sequence>
<accession>A0AAD1XMC7</accession>
<comment type="caution">
    <text evidence="1">The sequence shown here is derived from an EMBL/GenBank/DDBJ whole genome shotgun (WGS) entry which is preliminary data.</text>
</comment>
<protein>
    <submittedName>
        <fullName evidence="1">Uncharacterized protein</fullName>
    </submittedName>
</protein>
<reference evidence="1" key="1">
    <citation type="submission" date="2023-07" db="EMBL/GenBank/DDBJ databases">
        <authorList>
            <consortium name="AG Swart"/>
            <person name="Singh M."/>
            <person name="Singh A."/>
            <person name="Seah K."/>
            <person name="Emmerich C."/>
        </authorList>
    </citation>
    <scope>NUCLEOTIDE SEQUENCE</scope>
    <source>
        <strain evidence="1">DP1</strain>
    </source>
</reference>
<organism evidence="1 2">
    <name type="scientific">Euplotes crassus</name>
    <dbReference type="NCBI Taxonomy" id="5936"/>
    <lineage>
        <taxon>Eukaryota</taxon>
        <taxon>Sar</taxon>
        <taxon>Alveolata</taxon>
        <taxon>Ciliophora</taxon>
        <taxon>Intramacronucleata</taxon>
        <taxon>Spirotrichea</taxon>
        <taxon>Hypotrichia</taxon>
        <taxon>Euplotida</taxon>
        <taxon>Euplotidae</taxon>
        <taxon>Moneuplotes</taxon>
    </lineage>
</organism>